<comment type="subcellular location">
    <subcellularLocation>
        <location evidence="3">Cytoplasm</location>
    </subcellularLocation>
    <subcellularLocation>
        <location evidence="2">Nucleus</location>
    </subcellularLocation>
</comment>
<keyword evidence="5 7" id="KW-0647">Proteasome</keyword>
<dbReference type="GO" id="GO:0005737">
    <property type="term" value="C:cytoplasm"/>
    <property type="evidence" value="ECO:0007669"/>
    <property type="project" value="UniProtKB-SubCell"/>
</dbReference>
<gene>
    <name evidence="8" type="ORF">PSACC_01247</name>
</gene>
<dbReference type="InterPro" id="IPR001353">
    <property type="entry name" value="Proteasome_sua/b"/>
</dbReference>
<dbReference type="Gene3D" id="3.60.20.10">
    <property type="entry name" value="Glutamine Phosphoribosylpyrophosphate, subunit 1, domain 1"/>
    <property type="match status" value="1"/>
</dbReference>
<keyword evidence="9" id="KW-1185">Reference proteome</keyword>
<comment type="function">
    <text evidence="1">The proteasome is a multicatalytic proteinase complex which is characterized by its ability to cleave peptides with Arg, Phe, Tyr, Leu, and Glu adjacent to the leaving group at neutral or slightly basic pH. The proteasome has an ATP-dependent proteolytic activity.</text>
</comment>
<comment type="similarity">
    <text evidence="7">Belongs to the peptidase T1A family.</text>
</comment>
<reference evidence="8 9" key="1">
    <citation type="submission" date="2016-10" db="EMBL/GenBank/DDBJ databases">
        <title>The genome of Paramicrosporidium saccamoebae is the missing link in understanding Cryptomycota and Microsporidia evolution.</title>
        <authorList>
            <person name="Quandt C.A."/>
            <person name="Beaudet D."/>
            <person name="Corsaro D."/>
            <person name="Michel R."/>
            <person name="Corradi N."/>
            <person name="James T."/>
        </authorList>
    </citation>
    <scope>NUCLEOTIDE SEQUENCE [LARGE SCALE GENOMIC DNA]</scope>
    <source>
        <strain evidence="8 9">KSL3</strain>
    </source>
</reference>
<dbReference type="PROSITE" id="PS51475">
    <property type="entry name" value="PROTEASOME_ALPHA_2"/>
    <property type="match status" value="1"/>
</dbReference>
<accession>A0A2H9TMJ4</accession>
<evidence type="ECO:0000256" key="6">
    <source>
        <dbReference type="ARBA" id="ARBA00023242"/>
    </source>
</evidence>
<dbReference type="PANTHER" id="PTHR11599">
    <property type="entry name" value="PROTEASOME SUBUNIT ALPHA/BETA"/>
    <property type="match status" value="1"/>
</dbReference>
<comment type="caution">
    <text evidence="8">The sequence shown here is derived from an EMBL/GenBank/DDBJ whole genome shotgun (WGS) entry which is preliminary data.</text>
</comment>
<dbReference type="EMBL" id="MTSL01000094">
    <property type="protein sequence ID" value="PJF18939.1"/>
    <property type="molecule type" value="Genomic_DNA"/>
</dbReference>
<dbReference type="Proteomes" id="UP000240830">
    <property type="component" value="Unassembled WGS sequence"/>
</dbReference>
<name>A0A2H9TMJ4_9FUNG</name>
<evidence type="ECO:0000313" key="9">
    <source>
        <dbReference type="Proteomes" id="UP000240830"/>
    </source>
</evidence>
<evidence type="ECO:0000256" key="3">
    <source>
        <dbReference type="ARBA" id="ARBA00004496"/>
    </source>
</evidence>
<dbReference type="FunFam" id="3.60.20.10:FF:000007">
    <property type="entry name" value="Proteasome subunit alpha type"/>
    <property type="match status" value="1"/>
</dbReference>
<dbReference type="GO" id="GO:0005634">
    <property type="term" value="C:nucleus"/>
    <property type="evidence" value="ECO:0007669"/>
    <property type="project" value="UniProtKB-SubCell"/>
</dbReference>
<proteinExistence type="inferred from homology"/>
<dbReference type="GO" id="GO:0019773">
    <property type="term" value="C:proteasome core complex, alpha-subunit complex"/>
    <property type="evidence" value="ECO:0007669"/>
    <property type="project" value="UniProtKB-UniRule"/>
</dbReference>
<evidence type="ECO:0000256" key="7">
    <source>
        <dbReference type="PROSITE-ProRule" id="PRU00808"/>
    </source>
</evidence>
<sequence length="218" mass="23734">MCRTTIGLKVKDGVVLAVEKPIHSRLLKAGANRRIHTVELHAGVVGAGLAADCRALALRAREESASHRENFATGIPGPMLADRLAMYVQAYTLYGSVRPFCGNLLMAAVDEDGSHLYMVEPSGVCWGYRGCAAGKGRQTAKTEIEKLDLDSMTVSQAVVEAAKIIYLAHDPAKDKDFELEMSWIGPESNNQHQIVPKEVLEAAIRVAKENLAARMDYD</sequence>
<dbReference type="STRING" id="1246581.A0A2H9TMJ4"/>
<evidence type="ECO:0000256" key="2">
    <source>
        <dbReference type="ARBA" id="ARBA00004123"/>
    </source>
</evidence>
<dbReference type="GO" id="GO:0051603">
    <property type="term" value="P:proteolysis involved in protein catabolic process"/>
    <property type="evidence" value="ECO:0007669"/>
    <property type="project" value="InterPro"/>
</dbReference>
<keyword evidence="6" id="KW-0539">Nucleus</keyword>
<evidence type="ECO:0000256" key="5">
    <source>
        <dbReference type="ARBA" id="ARBA00022942"/>
    </source>
</evidence>
<protein>
    <submittedName>
        <fullName evidence="8">Proteasome subunit alpha type</fullName>
    </submittedName>
</protein>
<organism evidence="8 9">
    <name type="scientific">Paramicrosporidium saccamoebae</name>
    <dbReference type="NCBI Taxonomy" id="1246581"/>
    <lineage>
        <taxon>Eukaryota</taxon>
        <taxon>Fungi</taxon>
        <taxon>Fungi incertae sedis</taxon>
        <taxon>Cryptomycota</taxon>
        <taxon>Cryptomycota incertae sedis</taxon>
        <taxon>Paramicrosporidium</taxon>
    </lineage>
</organism>
<evidence type="ECO:0000313" key="8">
    <source>
        <dbReference type="EMBL" id="PJF18939.1"/>
    </source>
</evidence>
<dbReference type="OrthoDB" id="40134at2759"/>
<dbReference type="Pfam" id="PF00227">
    <property type="entry name" value="Proteasome"/>
    <property type="match status" value="1"/>
</dbReference>
<dbReference type="InterPro" id="IPR023332">
    <property type="entry name" value="Proteasome_alpha-type"/>
</dbReference>
<dbReference type="InterPro" id="IPR029055">
    <property type="entry name" value="Ntn_hydrolases_N"/>
</dbReference>
<keyword evidence="4" id="KW-0963">Cytoplasm</keyword>
<dbReference type="AlphaFoldDB" id="A0A2H9TMJ4"/>
<dbReference type="InterPro" id="IPR050115">
    <property type="entry name" value="Proteasome_alpha"/>
</dbReference>
<evidence type="ECO:0000256" key="4">
    <source>
        <dbReference type="ARBA" id="ARBA00022490"/>
    </source>
</evidence>
<evidence type="ECO:0000256" key="1">
    <source>
        <dbReference type="ARBA" id="ARBA00002000"/>
    </source>
</evidence>
<dbReference type="SUPFAM" id="SSF56235">
    <property type="entry name" value="N-terminal nucleophile aminohydrolases (Ntn hydrolases)"/>
    <property type="match status" value="1"/>
</dbReference>